<proteinExistence type="predicted"/>
<dbReference type="GO" id="GO:0045179">
    <property type="term" value="C:apical cortex"/>
    <property type="evidence" value="ECO:0007669"/>
    <property type="project" value="TreeGrafter"/>
</dbReference>
<dbReference type="GO" id="GO:0008356">
    <property type="term" value="P:asymmetric cell division"/>
    <property type="evidence" value="ECO:0007669"/>
    <property type="project" value="InterPro"/>
</dbReference>
<dbReference type="OrthoDB" id="5796379at2759"/>
<sequence length="536" mass="59154">MLPASVQLWMRDIRGAPEVEHITLQAKAIPTIMTGSAITVCSGSIKGRSPVLAVGSGLGNSQQPLPVPMNPKLEQTTVTPEEDYLDKSGFISAQMEQSVLPVTRTLKQLDEMRSNKTGENVATAAGDRFYDRCAKFSEQLTDMCNDFDKLLYFPRCNRYAHKSVTAGRELVAGIRQQAATLTSLRYRVTRNLSGPTSRNQSELLPVISHLHGRFVEHIVLMDCEMLVQALDQSKNKVGFMRTVTAISGFADRGNHVRRLFCKAGAVVSLLRSDFPFDDTESVRVVALRCLANVSCHPDSLLSLEKDSNFQKLIAMIWINANSNAIRCETAGVLAQIAAHLQPTKRKSDEVTAAAATLLDSLIDALPAVVRALVYVTKHVKDEETLLVVAACIANLSLLHSVTPVLELVCQQDCMSSLLLAWRNGYAATLFTKNQITGAVLGLSMQSFGQDYLMTQPSLAEFFIDVLNQCLPEKSLAEAEIAVRNRVVRRSLIILGCLLKRDKFRSIFLKSQGIIIYQKVLGFANRETTPRSFHNVK</sequence>
<dbReference type="EMBL" id="MTYJ01000059">
    <property type="protein sequence ID" value="OQV17598.1"/>
    <property type="molecule type" value="Genomic_DNA"/>
</dbReference>
<dbReference type="InterPro" id="IPR039921">
    <property type="entry name" value="Inscuteable"/>
</dbReference>
<protein>
    <recommendedName>
        <fullName evidence="1">Protein inscuteable homologue C-terminal domain-containing protein</fullName>
    </recommendedName>
</protein>
<dbReference type="InterPro" id="IPR016024">
    <property type="entry name" value="ARM-type_fold"/>
</dbReference>
<dbReference type="GO" id="GO:0009786">
    <property type="term" value="P:regulation of asymmetric cell division"/>
    <property type="evidence" value="ECO:0007669"/>
    <property type="project" value="TreeGrafter"/>
</dbReference>
<dbReference type="Gene3D" id="1.25.10.10">
    <property type="entry name" value="Leucine-rich Repeat Variant"/>
    <property type="match status" value="1"/>
</dbReference>
<evidence type="ECO:0000259" key="1">
    <source>
        <dbReference type="Pfam" id="PF19427"/>
    </source>
</evidence>
<dbReference type="PANTHER" id="PTHR21386:SF0">
    <property type="entry name" value="PROTEIN INSCUTEABLE HOMOLOG"/>
    <property type="match status" value="1"/>
</dbReference>
<comment type="caution">
    <text evidence="2">The sequence shown here is derived from an EMBL/GenBank/DDBJ whole genome shotgun (WGS) entry which is preliminary data.</text>
</comment>
<dbReference type="GO" id="GO:0045176">
    <property type="term" value="P:apical protein localization"/>
    <property type="evidence" value="ECO:0007669"/>
    <property type="project" value="TreeGrafter"/>
</dbReference>
<dbReference type="InterPro" id="IPR011989">
    <property type="entry name" value="ARM-like"/>
</dbReference>
<keyword evidence="3" id="KW-1185">Reference proteome</keyword>
<dbReference type="AlphaFoldDB" id="A0A1W0WQW4"/>
<reference evidence="3" key="1">
    <citation type="submission" date="2017-01" db="EMBL/GenBank/DDBJ databases">
        <title>Comparative genomics of anhydrobiosis in the tardigrade Hypsibius dujardini.</title>
        <authorList>
            <person name="Yoshida Y."/>
            <person name="Koutsovoulos G."/>
            <person name="Laetsch D."/>
            <person name="Stevens L."/>
            <person name="Kumar S."/>
            <person name="Horikawa D."/>
            <person name="Ishino K."/>
            <person name="Komine S."/>
            <person name="Tomita M."/>
            <person name="Blaxter M."/>
            <person name="Arakawa K."/>
        </authorList>
    </citation>
    <scope>NUCLEOTIDE SEQUENCE [LARGE SCALE GENOMIC DNA]</scope>
    <source>
        <strain evidence="3">Z151</strain>
    </source>
</reference>
<feature type="domain" description="Protein inscuteable homologue C-terminal" evidence="1">
    <location>
        <begin position="201"/>
        <end position="499"/>
    </location>
</feature>
<name>A0A1W0WQW4_HYPEX</name>
<evidence type="ECO:0000313" key="3">
    <source>
        <dbReference type="Proteomes" id="UP000192578"/>
    </source>
</evidence>
<dbReference type="SUPFAM" id="SSF48371">
    <property type="entry name" value="ARM repeat"/>
    <property type="match status" value="1"/>
</dbReference>
<evidence type="ECO:0000313" key="2">
    <source>
        <dbReference type="EMBL" id="OQV17598.1"/>
    </source>
</evidence>
<dbReference type="Proteomes" id="UP000192578">
    <property type="component" value="Unassembled WGS sequence"/>
</dbReference>
<dbReference type="GO" id="GO:0008093">
    <property type="term" value="F:cytoskeletal anchor activity"/>
    <property type="evidence" value="ECO:0007669"/>
    <property type="project" value="TreeGrafter"/>
</dbReference>
<organism evidence="2 3">
    <name type="scientific">Hypsibius exemplaris</name>
    <name type="common">Freshwater tardigrade</name>
    <dbReference type="NCBI Taxonomy" id="2072580"/>
    <lineage>
        <taxon>Eukaryota</taxon>
        <taxon>Metazoa</taxon>
        <taxon>Ecdysozoa</taxon>
        <taxon>Tardigrada</taxon>
        <taxon>Eutardigrada</taxon>
        <taxon>Parachela</taxon>
        <taxon>Hypsibioidea</taxon>
        <taxon>Hypsibiidae</taxon>
        <taxon>Hypsibius</taxon>
    </lineage>
</organism>
<dbReference type="Pfam" id="PF19427">
    <property type="entry name" value="Insc_C"/>
    <property type="match status" value="1"/>
</dbReference>
<dbReference type="PANTHER" id="PTHR21386">
    <property type="entry name" value="INSCUTEABLE"/>
    <property type="match status" value="1"/>
</dbReference>
<dbReference type="GO" id="GO:0000132">
    <property type="term" value="P:establishment of mitotic spindle orientation"/>
    <property type="evidence" value="ECO:0007669"/>
    <property type="project" value="TreeGrafter"/>
</dbReference>
<dbReference type="InterPro" id="IPR045789">
    <property type="entry name" value="Insc_C"/>
</dbReference>
<accession>A0A1W0WQW4</accession>
<gene>
    <name evidence="2" type="ORF">BV898_08367</name>
</gene>